<dbReference type="GO" id="GO:0005739">
    <property type="term" value="C:mitochondrion"/>
    <property type="evidence" value="ECO:0007669"/>
    <property type="project" value="TreeGrafter"/>
</dbReference>
<accession>A0A2S4W659</accession>
<evidence type="ECO:0000313" key="3">
    <source>
        <dbReference type="EMBL" id="POW17260.1"/>
    </source>
</evidence>
<reference evidence="3" key="1">
    <citation type="submission" date="2017-12" db="EMBL/GenBank/DDBJ databases">
        <title>Gene loss provides genomic basis for host adaptation in cereal stripe rust fungi.</title>
        <authorList>
            <person name="Xia C."/>
        </authorList>
    </citation>
    <scope>NUCLEOTIDE SEQUENCE [LARGE SCALE GENOMIC DNA]</scope>
    <source>
        <strain evidence="3">93-210</strain>
    </source>
</reference>
<dbReference type="VEuPathDB" id="FungiDB:PSTT_00727"/>
<keyword evidence="2" id="KW-0812">Transmembrane</keyword>
<dbReference type="InterPro" id="IPR019419">
    <property type="entry name" value="AIM19"/>
</dbReference>
<gene>
    <name evidence="3" type="ORF">PSTT_00727</name>
</gene>
<dbReference type="PANTHER" id="PTHR28177:SF1">
    <property type="entry name" value="ALTERED INHERITANCE OF MITOCHONDRIA PROTEIN 19, MITOCHONDRIAL"/>
    <property type="match status" value="1"/>
</dbReference>
<dbReference type="AlphaFoldDB" id="A0A2S4W659"/>
<evidence type="ECO:0000313" key="4">
    <source>
        <dbReference type="Proteomes" id="UP000239156"/>
    </source>
</evidence>
<feature type="transmembrane region" description="Helical" evidence="2">
    <location>
        <begin position="187"/>
        <end position="207"/>
    </location>
</feature>
<organism evidence="3 4">
    <name type="scientific">Puccinia striiformis</name>
    <dbReference type="NCBI Taxonomy" id="27350"/>
    <lineage>
        <taxon>Eukaryota</taxon>
        <taxon>Fungi</taxon>
        <taxon>Dikarya</taxon>
        <taxon>Basidiomycota</taxon>
        <taxon>Pucciniomycotina</taxon>
        <taxon>Pucciniomycetes</taxon>
        <taxon>Pucciniales</taxon>
        <taxon>Pucciniaceae</taxon>
        <taxon>Puccinia</taxon>
    </lineage>
</organism>
<evidence type="ECO:0000256" key="1">
    <source>
        <dbReference type="SAM" id="MobiDB-lite"/>
    </source>
</evidence>
<feature type="region of interest" description="Disordered" evidence="1">
    <location>
        <begin position="1"/>
        <end position="37"/>
    </location>
</feature>
<dbReference type="Proteomes" id="UP000239156">
    <property type="component" value="Unassembled WGS sequence"/>
</dbReference>
<feature type="compositionally biased region" description="Low complexity" evidence="1">
    <location>
        <begin position="1"/>
        <end position="16"/>
    </location>
</feature>
<comment type="caution">
    <text evidence="3">The sequence shown here is derived from an EMBL/GenBank/DDBJ whole genome shotgun (WGS) entry which is preliminary data.</text>
</comment>
<sequence>MSSTTTSSTTGAIAAPAAPPSRSEKQPSTQADDQPPNKLAEHLAVGSSSPWPAWSMSGLLMASLPTTSRLSGALFPTGLAPTWQVTPLAMVFGLTILLQQVISTTGLVQPLVSITLRSLHYISRLRTTERFQLLVKRNNANDRSALVTVLMLPITTESLEFHLSFLYGRDSWRHTFARPPRTKFSPFPISLSAFALTNGIIHGYVYWSGFYPDQLKDELEKTKESS</sequence>
<keyword evidence="2" id="KW-0472">Membrane</keyword>
<protein>
    <submittedName>
        <fullName evidence="3">Uncharacterized protein</fullName>
    </submittedName>
</protein>
<dbReference type="EMBL" id="PKSL01000003">
    <property type="protein sequence ID" value="POW17260.1"/>
    <property type="molecule type" value="Genomic_DNA"/>
</dbReference>
<dbReference type="VEuPathDB" id="FungiDB:PSHT_00311"/>
<proteinExistence type="predicted"/>
<dbReference type="PANTHER" id="PTHR28177">
    <property type="entry name" value="ALTERED INHERITANCE OF MITOCHONDRIA PROTEIN 19, MITOCHONDRIAL"/>
    <property type="match status" value="1"/>
</dbReference>
<name>A0A2S4W659_9BASI</name>
<keyword evidence="2" id="KW-1133">Transmembrane helix</keyword>
<evidence type="ECO:0000256" key="2">
    <source>
        <dbReference type="SAM" id="Phobius"/>
    </source>
</evidence>
<keyword evidence="4" id="KW-1185">Reference proteome</keyword>